<feature type="signal peptide" evidence="2">
    <location>
        <begin position="1"/>
        <end position="21"/>
    </location>
</feature>
<organism evidence="3 4">
    <name type="scientific">Macrosiphum euphorbiae</name>
    <name type="common">potato aphid</name>
    <dbReference type="NCBI Taxonomy" id="13131"/>
    <lineage>
        <taxon>Eukaryota</taxon>
        <taxon>Metazoa</taxon>
        <taxon>Ecdysozoa</taxon>
        <taxon>Arthropoda</taxon>
        <taxon>Hexapoda</taxon>
        <taxon>Insecta</taxon>
        <taxon>Pterygota</taxon>
        <taxon>Neoptera</taxon>
        <taxon>Paraneoptera</taxon>
        <taxon>Hemiptera</taxon>
        <taxon>Sternorrhyncha</taxon>
        <taxon>Aphidomorpha</taxon>
        <taxon>Aphidoidea</taxon>
        <taxon>Aphididae</taxon>
        <taxon>Macrosiphini</taxon>
        <taxon>Macrosiphum</taxon>
    </lineage>
</organism>
<dbReference type="PROSITE" id="PS51257">
    <property type="entry name" value="PROKAR_LIPOPROTEIN"/>
    <property type="match status" value="1"/>
</dbReference>
<evidence type="ECO:0000313" key="3">
    <source>
        <dbReference type="EMBL" id="CAI6346458.1"/>
    </source>
</evidence>
<feature type="compositionally biased region" description="Polar residues" evidence="1">
    <location>
        <begin position="343"/>
        <end position="352"/>
    </location>
</feature>
<comment type="caution">
    <text evidence="3">The sequence shown here is derived from an EMBL/GenBank/DDBJ whole genome shotgun (WGS) entry which is preliminary data.</text>
</comment>
<evidence type="ECO:0000313" key="4">
    <source>
        <dbReference type="Proteomes" id="UP001160148"/>
    </source>
</evidence>
<feature type="region of interest" description="Disordered" evidence="1">
    <location>
        <begin position="343"/>
        <end position="436"/>
    </location>
</feature>
<dbReference type="Proteomes" id="UP001160148">
    <property type="component" value="Unassembled WGS sequence"/>
</dbReference>
<dbReference type="EMBL" id="CARXXK010000001">
    <property type="protein sequence ID" value="CAI6346458.1"/>
    <property type="molecule type" value="Genomic_DNA"/>
</dbReference>
<protein>
    <submittedName>
        <fullName evidence="3">Uncharacterized protein</fullName>
    </submittedName>
</protein>
<sequence length="546" mass="61743">MNRFYHYAVVFFVIACNVMHGIQIHLDEYHFESWSDVLTYPSDSYHIEYINSNDLYGWRRKRGFFSSFKIPGYTEYVDKNDEKTEAENTIITSDADVTTTVNSEMTATAANIKATYRSLTDATQSSKETHIVCIGPVVEKSLVEAGQYLPLVNKLTKYIIPNLSMYYVVTLSLNVASLTTQGAEDYANNEVTGAQTEPDDGATIGQYATGIYDKFKDAFKTHFGHVTNYFSDREKTNSSVETHSIFDHLKSKINIFGSFMNSVDSPQTENKETQTETIVTQTYMEGSQPPITNTIVTKTYESGDESIHQPTNGETNNVIFNTKLLENGKQKIGKIITEMKNEFNSNENSANDSDVEAYDDDNDDEPMNDDDNDNDDEPMNDDDNDNDDEPMNDDDDGTMNDDDDGTMKDDDYGPMNDDDDDDDGTMNGDNDKNNNIQINEEDFNKVMQESMVFQPDFIKTLDGKKLLNRIDEVQKSLSNPNPNNRKTFEALTEELGIDKLYSDDHVNELIDVLEKITNYFIVKAIEKNESLTMPPTSSTPPTPPMD</sequence>
<dbReference type="AlphaFoldDB" id="A0AAV0VQK0"/>
<keyword evidence="2" id="KW-0732">Signal</keyword>
<proteinExistence type="predicted"/>
<evidence type="ECO:0000256" key="2">
    <source>
        <dbReference type="SAM" id="SignalP"/>
    </source>
</evidence>
<feature type="chain" id="PRO_5043998683" evidence="2">
    <location>
        <begin position="22"/>
        <end position="546"/>
    </location>
</feature>
<accession>A0AAV0VQK0</accession>
<evidence type="ECO:0000256" key="1">
    <source>
        <dbReference type="SAM" id="MobiDB-lite"/>
    </source>
</evidence>
<name>A0AAV0VQK0_9HEMI</name>
<gene>
    <name evidence="3" type="ORF">MEUPH1_LOCUS3368</name>
</gene>
<reference evidence="3 4" key="1">
    <citation type="submission" date="2023-01" db="EMBL/GenBank/DDBJ databases">
        <authorList>
            <person name="Whitehead M."/>
        </authorList>
    </citation>
    <scope>NUCLEOTIDE SEQUENCE [LARGE SCALE GENOMIC DNA]</scope>
</reference>
<feature type="compositionally biased region" description="Acidic residues" evidence="1">
    <location>
        <begin position="353"/>
        <end position="404"/>
    </location>
</feature>
<keyword evidence="4" id="KW-1185">Reference proteome</keyword>